<feature type="non-terminal residue" evidence="2">
    <location>
        <position position="111"/>
    </location>
</feature>
<organism evidence="2">
    <name type="scientific">Puccinia triticina (isolate 1-1 / race 1 (BBBD))</name>
    <name type="common">Brown leaf rust fungus</name>
    <dbReference type="NCBI Taxonomy" id="630390"/>
    <lineage>
        <taxon>Eukaryota</taxon>
        <taxon>Fungi</taxon>
        <taxon>Dikarya</taxon>
        <taxon>Basidiomycota</taxon>
        <taxon>Pucciniomycotina</taxon>
        <taxon>Pucciniomycetes</taxon>
        <taxon>Pucciniales</taxon>
        <taxon>Pucciniaceae</taxon>
        <taxon>Puccinia</taxon>
    </lineage>
</organism>
<evidence type="ECO:0000313" key="2">
    <source>
        <dbReference type="EMBL" id="OAV84924.1"/>
    </source>
</evidence>
<evidence type="ECO:0000256" key="1">
    <source>
        <dbReference type="SAM" id="MobiDB-lite"/>
    </source>
</evidence>
<evidence type="ECO:0000313" key="4">
    <source>
        <dbReference type="Proteomes" id="UP000005240"/>
    </source>
</evidence>
<keyword evidence="4" id="KW-1185">Reference proteome</keyword>
<feature type="region of interest" description="Disordered" evidence="1">
    <location>
        <begin position="1"/>
        <end position="68"/>
    </location>
</feature>
<dbReference type="Proteomes" id="UP000005240">
    <property type="component" value="Unassembled WGS sequence"/>
</dbReference>
<evidence type="ECO:0000313" key="3">
    <source>
        <dbReference type="EnsemblFungi" id="PTTG_10855-t43_1-p1"/>
    </source>
</evidence>
<reference evidence="3" key="4">
    <citation type="submission" date="2025-05" db="UniProtKB">
        <authorList>
            <consortium name="EnsemblFungi"/>
        </authorList>
    </citation>
    <scope>IDENTIFICATION</scope>
    <source>
        <strain evidence="3">isolate 1-1 / race 1 (BBBD)</strain>
    </source>
</reference>
<dbReference type="AlphaFoldDB" id="A0A180FWR3"/>
<sequence length="111" mass="12203">MPLSGGRKGQSRGDKRGKWRTNQPAPPQPKAGGGPSFSGRPGRARREARPVALCDPSGLDPGHPEAHPWRKMHNEWAQTGREYTKGLGGAQNTHTHWYKTTLVGITEDNDR</sequence>
<dbReference type="EMBL" id="ADAS02009521">
    <property type="protein sequence ID" value="OAV84924.1"/>
    <property type="molecule type" value="Genomic_DNA"/>
</dbReference>
<dbReference type="EnsemblFungi" id="PTTG_10855-t43_1">
    <property type="protein sequence ID" value="PTTG_10855-t43_1-p1"/>
    <property type="gene ID" value="PTTG_10855"/>
</dbReference>
<gene>
    <name evidence="2" type="ORF">PTTG_10855</name>
</gene>
<protein>
    <submittedName>
        <fullName evidence="2 3">Uncharacterized protein</fullName>
    </submittedName>
</protein>
<reference evidence="2" key="2">
    <citation type="submission" date="2016-05" db="EMBL/GenBank/DDBJ databases">
        <title>Comparative analysis highlights variable genome content of wheat rusts and divergence of the mating loci.</title>
        <authorList>
            <person name="Cuomo C.A."/>
            <person name="Bakkeren G."/>
            <person name="Szabo L."/>
            <person name="Khalil H."/>
            <person name="Joly D."/>
            <person name="Goldberg J."/>
            <person name="Young S."/>
            <person name="Zeng Q."/>
            <person name="Fellers J."/>
        </authorList>
    </citation>
    <scope>NUCLEOTIDE SEQUENCE [LARGE SCALE GENOMIC DNA]</scope>
    <source>
        <strain evidence="2">1-1 BBBD Race 1</strain>
    </source>
</reference>
<dbReference type="VEuPathDB" id="FungiDB:PTTG_10855"/>
<reference evidence="2" key="1">
    <citation type="submission" date="2009-11" db="EMBL/GenBank/DDBJ databases">
        <authorList>
            <consortium name="The Broad Institute Genome Sequencing Platform"/>
            <person name="Ward D."/>
            <person name="Feldgarden M."/>
            <person name="Earl A."/>
            <person name="Young S.K."/>
            <person name="Zeng Q."/>
            <person name="Koehrsen M."/>
            <person name="Alvarado L."/>
            <person name="Berlin A."/>
            <person name="Bochicchio J."/>
            <person name="Borenstein D."/>
            <person name="Chapman S.B."/>
            <person name="Chen Z."/>
            <person name="Engels R."/>
            <person name="Freedman E."/>
            <person name="Gellesch M."/>
            <person name="Goldberg J."/>
            <person name="Griggs A."/>
            <person name="Gujja S."/>
            <person name="Heilman E."/>
            <person name="Heiman D."/>
            <person name="Hepburn T."/>
            <person name="Howarth C."/>
            <person name="Jen D."/>
            <person name="Larson L."/>
            <person name="Lewis B."/>
            <person name="Mehta T."/>
            <person name="Park D."/>
            <person name="Pearson M."/>
            <person name="Roberts A."/>
            <person name="Saif S."/>
            <person name="Shea T."/>
            <person name="Shenoy N."/>
            <person name="Sisk P."/>
            <person name="Stolte C."/>
            <person name="Sykes S."/>
            <person name="Thomson T."/>
            <person name="Walk T."/>
            <person name="White J."/>
            <person name="Yandava C."/>
            <person name="Izard J."/>
            <person name="Baranova O.V."/>
            <person name="Blanton J.M."/>
            <person name="Tanner A.C."/>
            <person name="Dewhirst F.E."/>
            <person name="Haas B."/>
            <person name="Nusbaum C."/>
            <person name="Birren B."/>
        </authorList>
    </citation>
    <scope>NUCLEOTIDE SEQUENCE [LARGE SCALE GENOMIC DNA]</scope>
    <source>
        <strain evidence="2">1-1 BBBD Race 1</strain>
    </source>
</reference>
<name>A0A180FWR3_PUCT1</name>
<proteinExistence type="predicted"/>
<reference evidence="3 4" key="3">
    <citation type="journal article" date="2017" name="G3 (Bethesda)">
        <title>Comparative analysis highlights variable genome content of wheat rusts and divergence of the mating loci.</title>
        <authorList>
            <person name="Cuomo C.A."/>
            <person name="Bakkeren G."/>
            <person name="Khalil H.B."/>
            <person name="Panwar V."/>
            <person name="Joly D."/>
            <person name="Linning R."/>
            <person name="Sakthikumar S."/>
            <person name="Song X."/>
            <person name="Adiconis X."/>
            <person name="Fan L."/>
            <person name="Goldberg J.M."/>
            <person name="Levin J.Z."/>
            <person name="Young S."/>
            <person name="Zeng Q."/>
            <person name="Anikster Y."/>
            <person name="Bruce M."/>
            <person name="Wang M."/>
            <person name="Yin C."/>
            <person name="McCallum B."/>
            <person name="Szabo L.J."/>
            <person name="Hulbert S."/>
            <person name="Chen X."/>
            <person name="Fellers J.P."/>
        </authorList>
    </citation>
    <scope>NUCLEOTIDE SEQUENCE</scope>
    <source>
        <strain evidence="4">Isolate 1-1 / race 1 (BBBD)</strain>
        <strain evidence="3">isolate 1-1 / race 1 (BBBD)</strain>
    </source>
</reference>
<accession>A0A180FWR3</accession>